<accession>A0ABT2CHB9</accession>
<organism evidence="2 3">
    <name type="scientific">Streptomyces pyxinae</name>
    <dbReference type="NCBI Taxonomy" id="2970734"/>
    <lineage>
        <taxon>Bacteria</taxon>
        <taxon>Bacillati</taxon>
        <taxon>Actinomycetota</taxon>
        <taxon>Actinomycetes</taxon>
        <taxon>Kitasatosporales</taxon>
        <taxon>Streptomycetaceae</taxon>
        <taxon>Streptomyces</taxon>
    </lineage>
</organism>
<dbReference type="RefSeq" id="WP_258788061.1">
    <property type="nucleotide sequence ID" value="NZ_JANUGQ010000010.1"/>
</dbReference>
<evidence type="ECO:0000313" key="3">
    <source>
        <dbReference type="Proteomes" id="UP001431313"/>
    </source>
</evidence>
<evidence type="ECO:0008006" key="4">
    <source>
        <dbReference type="Google" id="ProtNLM"/>
    </source>
</evidence>
<comment type="caution">
    <text evidence="2">The sequence shown here is derived from an EMBL/GenBank/DDBJ whole genome shotgun (WGS) entry which is preliminary data.</text>
</comment>
<dbReference type="Proteomes" id="UP001431313">
    <property type="component" value="Unassembled WGS sequence"/>
</dbReference>
<evidence type="ECO:0000313" key="2">
    <source>
        <dbReference type="EMBL" id="MCS0636806.1"/>
    </source>
</evidence>
<gene>
    <name evidence="2" type="ORF">NX801_14275</name>
</gene>
<feature type="transmembrane region" description="Helical" evidence="1">
    <location>
        <begin position="6"/>
        <end position="30"/>
    </location>
</feature>
<keyword evidence="1" id="KW-0472">Membrane</keyword>
<feature type="transmembrane region" description="Helical" evidence="1">
    <location>
        <begin position="104"/>
        <end position="122"/>
    </location>
</feature>
<keyword evidence="1" id="KW-1133">Transmembrane helix</keyword>
<proteinExistence type="predicted"/>
<evidence type="ECO:0000256" key="1">
    <source>
        <dbReference type="SAM" id="Phobius"/>
    </source>
</evidence>
<dbReference type="EMBL" id="JANUGQ010000010">
    <property type="protein sequence ID" value="MCS0636806.1"/>
    <property type="molecule type" value="Genomic_DNA"/>
</dbReference>
<sequence length="199" mass="22530">MTSRNRISALVFLPVTILATAAALRGTLLFEEVRITPRMYPRVPPPDGPDLTEREKEYLDWLDSYVSWLVRVARSHQRCYTALMCASGFSSLAVSFVLVVRAPIWAPALLTFLAGAGQLLLANMRNQKLSLTIHEQSVRLQRLRRDFAFAEPARDDRAARKRFTEFREAVERIKEDYGTRAFGIRGQEPIQPPLPTATG</sequence>
<protein>
    <recommendedName>
        <fullName evidence="4">SMODS and SLOG-associating 2TM effector domain-containing protein</fullName>
    </recommendedName>
</protein>
<name>A0ABT2CHB9_9ACTN</name>
<reference evidence="2" key="1">
    <citation type="submission" date="2022-08" db="EMBL/GenBank/DDBJ databases">
        <authorList>
            <person name="Somphong A."/>
            <person name="Phongsopitanun W."/>
        </authorList>
    </citation>
    <scope>NUCLEOTIDE SEQUENCE</scope>
    <source>
        <strain evidence="2">LP05-1</strain>
    </source>
</reference>
<keyword evidence="1" id="KW-0812">Transmembrane</keyword>
<keyword evidence="3" id="KW-1185">Reference proteome</keyword>